<evidence type="ECO:0000313" key="3">
    <source>
        <dbReference type="Proteomes" id="UP001222325"/>
    </source>
</evidence>
<dbReference type="Proteomes" id="UP001222325">
    <property type="component" value="Unassembled WGS sequence"/>
</dbReference>
<feature type="region of interest" description="Disordered" evidence="1">
    <location>
        <begin position="134"/>
        <end position="161"/>
    </location>
</feature>
<dbReference type="AlphaFoldDB" id="A0AAD6TXW1"/>
<dbReference type="EMBL" id="JARJCN010000068">
    <property type="protein sequence ID" value="KAJ7078154.1"/>
    <property type="molecule type" value="Genomic_DNA"/>
</dbReference>
<feature type="compositionally biased region" description="Polar residues" evidence="1">
    <location>
        <begin position="145"/>
        <end position="161"/>
    </location>
</feature>
<comment type="caution">
    <text evidence="2">The sequence shown here is derived from an EMBL/GenBank/DDBJ whole genome shotgun (WGS) entry which is preliminary data.</text>
</comment>
<name>A0AAD6TXW1_9AGAR</name>
<evidence type="ECO:0000256" key="1">
    <source>
        <dbReference type="SAM" id="MobiDB-lite"/>
    </source>
</evidence>
<accession>A0AAD6TXW1</accession>
<organism evidence="2 3">
    <name type="scientific">Mycena belliarum</name>
    <dbReference type="NCBI Taxonomy" id="1033014"/>
    <lineage>
        <taxon>Eukaryota</taxon>
        <taxon>Fungi</taxon>
        <taxon>Dikarya</taxon>
        <taxon>Basidiomycota</taxon>
        <taxon>Agaricomycotina</taxon>
        <taxon>Agaricomycetes</taxon>
        <taxon>Agaricomycetidae</taxon>
        <taxon>Agaricales</taxon>
        <taxon>Marasmiineae</taxon>
        <taxon>Mycenaceae</taxon>
        <taxon>Mycena</taxon>
    </lineage>
</organism>
<reference evidence="2" key="1">
    <citation type="submission" date="2023-03" db="EMBL/GenBank/DDBJ databases">
        <title>Massive genome expansion in bonnet fungi (Mycena s.s.) driven by repeated elements and novel gene families across ecological guilds.</title>
        <authorList>
            <consortium name="Lawrence Berkeley National Laboratory"/>
            <person name="Harder C.B."/>
            <person name="Miyauchi S."/>
            <person name="Viragh M."/>
            <person name="Kuo A."/>
            <person name="Thoen E."/>
            <person name="Andreopoulos B."/>
            <person name="Lu D."/>
            <person name="Skrede I."/>
            <person name="Drula E."/>
            <person name="Henrissat B."/>
            <person name="Morin E."/>
            <person name="Kohler A."/>
            <person name="Barry K."/>
            <person name="LaButti K."/>
            <person name="Morin E."/>
            <person name="Salamov A."/>
            <person name="Lipzen A."/>
            <person name="Mereny Z."/>
            <person name="Hegedus B."/>
            <person name="Baldrian P."/>
            <person name="Stursova M."/>
            <person name="Weitz H."/>
            <person name="Taylor A."/>
            <person name="Grigoriev I.V."/>
            <person name="Nagy L.G."/>
            <person name="Martin F."/>
            <person name="Kauserud H."/>
        </authorList>
    </citation>
    <scope>NUCLEOTIDE SEQUENCE</scope>
    <source>
        <strain evidence="2">CBHHK173m</strain>
    </source>
</reference>
<protein>
    <submittedName>
        <fullName evidence="2">Uncharacterized protein</fullName>
    </submittedName>
</protein>
<evidence type="ECO:0000313" key="2">
    <source>
        <dbReference type="EMBL" id="KAJ7078154.1"/>
    </source>
</evidence>
<gene>
    <name evidence="2" type="ORF">B0H15DRAFT_1001531</name>
</gene>
<keyword evidence="3" id="KW-1185">Reference proteome</keyword>
<sequence>MAVKAKTETYCAPLGRTLKNAGGRRRALERRGRIQHAVASMESRSTTLLSDVRLPLPCDWRFQDPENSFKLSILWFRLNRGNDDFPSAPTLLVPYAHTEERNRMDYVPAFPVSHLFAHAMSYADVAAAMRAGRTGDRGKGAAGVQPSSSALQRSPLSPPLRSNTVALPYHVVASPGRRRLARIERTRHIVSEMRPAAATARDPCHARSAARESAGQCARVAPRRRHPCPPHAVLPRPLAAVPDAGERAATPNAADSGGVSCASRTNKGCLRWRSRAALPLVRRDRLGYGRAGGRSNMRIAIRHRKQHTHNTPRMRSCLCACCTRRAKRR</sequence>
<proteinExistence type="predicted"/>